<organism evidence="2 3">
    <name type="scientific">Caulobacter ginsengisoli</name>
    <dbReference type="NCBI Taxonomy" id="400775"/>
    <lineage>
        <taxon>Bacteria</taxon>
        <taxon>Pseudomonadati</taxon>
        <taxon>Pseudomonadota</taxon>
        <taxon>Alphaproteobacteria</taxon>
        <taxon>Caulobacterales</taxon>
        <taxon>Caulobacteraceae</taxon>
        <taxon>Caulobacter</taxon>
    </lineage>
</organism>
<keyword evidence="3" id="KW-1185">Reference proteome</keyword>
<comment type="caution">
    <text evidence="2">The sequence shown here is derived from an EMBL/GenBank/DDBJ whole genome shotgun (WGS) entry which is preliminary data.</text>
</comment>
<gene>
    <name evidence="2" type="ORF">QO010_000446</name>
</gene>
<sequence>MTRKTLCAVAALLLSLASSAWAAPSVQADEARIAELVRWGSCAAVIGIYEGAVSQASPRADRELLDRAHAAEPRMRAHFEAIAGQFDQTLADELMRRVAGPTMARMLKLGDAPGREARILAEFRPDLETCIADAASLPEPTLDGQTST</sequence>
<dbReference type="Proteomes" id="UP001228905">
    <property type="component" value="Unassembled WGS sequence"/>
</dbReference>
<dbReference type="RefSeq" id="WP_307345379.1">
    <property type="nucleotide sequence ID" value="NZ_JAUSVS010000001.1"/>
</dbReference>
<reference evidence="2 3" key="1">
    <citation type="submission" date="2023-07" db="EMBL/GenBank/DDBJ databases">
        <title>Genomic Encyclopedia of Type Strains, Phase IV (KMG-IV): sequencing the most valuable type-strain genomes for metagenomic binning, comparative biology and taxonomic classification.</title>
        <authorList>
            <person name="Goeker M."/>
        </authorList>
    </citation>
    <scope>NUCLEOTIDE SEQUENCE [LARGE SCALE GENOMIC DNA]</scope>
    <source>
        <strain evidence="2 3">DSM 18695</strain>
    </source>
</reference>
<proteinExistence type="predicted"/>
<evidence type="ECO:0000313" key="3">
    <source>
        <dbReference type="Proteomes" id="UP001228905"/>
    </source>
</evidence>
<evidence type="ECO:0000256" key="1">
    <source>
        <dbReference type="SAM" id="SignalP"/>
    </source>
</evidence>
<keyword evidence="1" id="KW-0732">Signal</keyword>
<accession>A0ABU0IL04</accession>
<name>A0ABU0IL04_9CAUL</name>
<dbReference type="EMBL" id="JAUSVS010000001">
    <property type="protein sequence ID" value="MDQ0462698.1"/>
    <property type="molecule type" value="Genomic_DNA"/>
</dbReference>
<protein>
    <submittedName>
        <fullName evidence="2">Uncharacterized protein</fullName>
    </submittedName>
</protein>
<feature type="chain" id="PRO_5045842334" evidence="1">
    <location>
        <begin position="23"/>
        <end position="148"/>
    </location>
</feature>
<evidence type="ECO:0000313" key="2">
    <source>
        <dbReference type="EMBL" id="MDQ0462698.1"/>
    </source>
</evidence>
<feature type="signal peptide" evidence="1">
    <location>
        <begin position="1"/>
        <end position="22"/>
    </location>
</feature>